<keyword evidence="1" id="KW-1185">Reference proteome</keyword>
<protein>
    <submittedName>
        <fullName evidence="2">Uncharacterized protein</fullName>
    </submittedName>
</protein>
<dbReference type="WBParaSite" id="TMUE_1000004254.1">
    <property type="protein sequence ID" value="TMUE_1000004254.1"/>
    <property type="gene ID" value="WBGene00285742"/>
</dbReference>
<dbReference type="Proteomes" id="UP000046395">
    <property type="component" value="Unassembled WGS sequence"/>
</dbReference>
<reference evidence="2" key="1">
    <citation type="submission" date="2019-12" db="UniProtKB">
        <authorList>
            <consortium name="WormBaseParasite"/>
        </authorList>
    </citation>
    <scope>IDENTIFICATION</scope>
</reference>
<sequence>MKSRDEMSAKLLKATRLLHKEITNPVEWNRPDCRTTEKLERKIEIWKRAKACRRRLGAIRWKRPQNSPVADIRKLTMR</sequence>
<proteinExistence type="predicted"/>
<evidence type="ECO:0000313" key="1">
    <source>
        <dbReference type="Proteomes" id="UP000046395"/>
    </source>
</evidence>
<dbReference type="AlphaFoldDB" id="A0A5S6QAM0"/>
<evidence type="ECO:0000313" key="2">
    <source>
        <dbReference type="WBParaSite" id="TMUE_1000004254.1"/>
    </source>
</evidence>
<name>A0A5S6QAM0_TRIMR</name>
<accession>A0A5S6QAM0</accession>
<organism evidence="1 2">
    <name type="scientific">Trichuris muris</name>
    <name type="common">Mouse whipworm</name>
    <dbReference type="NCBI Taxonomy" id="70415"/>
    <lineage>
        <taxon>Eukaryota</taxon>
        <taxon>Metazoa</taxon>
        <taxon>Ecdysozoa</taxon>
        <taxon>Nematoda</taxon>
        <taxon>Enoplea</taxon>
        <taxon>Dorylaimia</taxon>
        <taxon>Trichinellida</taxon>
        <taxon>Trichuridae</taxon>
        <taxon>Trichuris</taxon>
    </lineage>
</organism>